<proteinExistence type="predicted"/>
<evidence type="ECO:0000313" key="2">
    <source>
        <dbReference type="Proteomes" id="UP000701801"/>
    </source>
</evidence>
<organism evidence="1 2">
    <name type="scientific">Hymenoscyphus albidus</name>
    <dbReference type="NCBI Taxonomy" id="595503"/>
    <lineage>
        <taxon>Eukaryota</taxon>
        <taxon>Fungi</taxon>
        <taxon>Dikarya</taxon>
        <taxon>Ascomycota</taxon>
        <taxon>Pezizomycotina</taxon>
        <taxon>Leotiomycetes</taxon>
        <taxon>Helotiales</taxon>
        <taxon>Helotiaceae</taxon>
        <taxon>Hymenoscyphus</taxon>
    </lineage>
</organism>
<reference evidence="1" key="1">
    <citation type="submission" date="2021-07" db="EMBL/GenBank/DDBJ databases">
        <authorList>
            <person name="Durling M."/>
        </authorList>
    </citation>
    <scope>NUCLEOTIDE SEQUENCE</scope>
</reference>
<gene>
    <name evidence="1" type="ORF">HYALB_00009312</name>
</gene>
<dbReference type="AlphaFoldDB" id="A0A9N9LH81"/>
<dbReference type="EMBL" id="CAJVRM010000051">
    <property type="protein sequence ID" value="CAG8972672.1"/>
    <property type="molecule type" value="Genomic_DNA"/>
</dbReference>
<evidence type="ECO:0000313" key="1">
    <source>
        <dbReference type="EMBL" id="CAG8972672.1"/>
    </source>
</evidence>
<dbReference type="Proteomes" id="UP000701801">
    <property type="component" value="Unassembled WGS sequence"/>
</dbReference>
<keyword evidence="2" id="KW-1185">Reference proteome</keyword>
<name>A0A9N9LH81_9HELO</name>
<accession>A0A9N9LH81</accession>
<sequence length="174" mass="20235">MAPGALITTYYHTYTTASGNIRHDVCVTTGDGHIVVHPGPQAMFPRVRRIPKRFRELDHADMLLILLRRRRNRHAFSWEKCNAIHTASFGGVGSSTLKTRYARLKYNLCKRWHVLDGALLKRSVQRYRLPWGAIDWQTVQRVIHQDSLIGEWTIPEMMVQHSYIEDIDRLGLPY</sequence>
<comment type="caution">
    <text evidence="1">The sequence shown here is derived from an EMBL/GenBank/DDBJ whole genome shotgun (WGS) entry which is preliminary data.</text>
</comment>
<protein>
    <submittedName>
        <fullName evidence="1">Uncharacterized protein</fullName>
    </submittedName>
</protein>